<dbReference type="STRING" id="67267.GCA_000716675_02529"/>
<dbReference type="RefSeq" id="WP_193560650.1">
    <property type="nucleotide sequence ID" value="NZ_CP021748.1"/>
</dbReference>
<protein>
    <submittedName>
        <fullName evidence="3">Uncharacterized protein</fullName>
    </submittedName>
</protein>
<feature type="transmembrane region" description="Helical" evidence="2">
    <location>
        <begin position="20"/>
        <end position="42"/>
    </location>
</feature>
<feature type="transmembrane region" description="Helical" evidence="2">
    <location>
        <begin position="54"/>
        <end position="75"/>
    </location>
</feature>
<sequence>MHNVVHSFLRVFLLGATRVLLIAFLLGGCAVVAGQIVALAAGDPDLMTLFGTDVTEAVCVIAGAAGACSFLLLYVRERGPADGAAGGDGGATDEGKSVWD</sequence>
<dbReference type="AlphaFoldDB" id="A0A1Z1W3U5"/>
<evidence type="ECO:0000256" key="2">
    <source>
        <dbReference type="SAM" id="Phobius"/>
    </source>
</evidence>
<proteinExistence type="predicted"/>
<evidence type="ECO:0000313" key="3">
    <source>
        <dbReference type="EMBL" id="ARX81096.1"/>
    </source>
</evidence>
<gene>
    <name evidence="3" type="ORF">SMD44_00494</name>
</gene>
<accession>A0A1Z1W3U5</accession>
<keyword evidence="2" id="KW-0472">Membrane</keyword>
<dbReference type="KEGG" id="salf:SMD44_00494"/>
<dbReference type="EMBL" id="CP021748">
    <property type="protein sequence ID" value="ARX81096.1"/>
    <property type="molecule type" value="Genomic_DNA"/>
</dbReference>
<keyword evidence="2" id="KW-1133">Transmembrane helix</keyword>
<dbReference type="Proteomes" id="UP000195880">
    <property type="component" value="Chromosome"/>
</dbReference>
<keyword evidence="2" id="KW-0812">Transmembrane</keyword>
<organism evidence="3 4">
    <name type="scientific">Streptomyces alboflavus</name>
    <dbReference type="NCBI Taxonomy" id="67267"/>
    <lineage>
        <taxon>Bacteria</taxon>
        <taxon>Bacillati</taxon>
        <taxon>Actinomycetota</taxon>
        <taxon>Actinomycetes</taxon>
        <taxon>Kitasatosporales</taxon>
        <taxon>Streptomycetaceae</taxon>
        <taxon>Streptomyces</taxon>
    </lineage>
</organism>
<keyword evidence="4" id="KW-1185">Reference proteome</keyword>
<evidence type="ECO:0000256" key="1">
    <source>
        <dbReference type="SAM" id="MobiDB-lite"/>
    </source>
</evidence>
<reference evidence="3 4" key="1">
    <citation type="submission" date="2017-05" db="EMBL/GenBank/DDBJ databases">
        <title>Streptomyces alboflavus Genome sequencing and assembly.</title>
        <authorList>
            <person name="Wang Y."/>
            <person name="Du B."/>
            <person name="Ding Y."/>
            <person name="Liu H."/>
            <person name="Hou Q."/>
            <person name="Liu K."/>
            <person name="Wang C."/>
            <person name="Yao L."/>
        </authorList>
    </citation>
    <scope>NUCLEOTIDE SEQUENCE [LARGE SCALE GENOMIC DNA]</scope>
    <source>
        <strain evidence="3 4">MDJK44</strain>
    </source>
</reference>
<name>A0A1Z1W3U5_9ACTN</name>
<evidence type="ECO:0000313" key="4">
    <source>
        <dbReference type="Proteomes" id="UP000195880"/>
    </source>
</evidence>
<feature type="region of interest" description="Disordered" evidence="1">
    <location>
        <begin position="81"/>
        <end position="100"/>
    </location>
</feature>